<dbReference type="RefSeq" id="WP_162357360.1">
    <property type="nucleotide sequence ID" value="NZ_CP048209.1"/>
</dbReference>
<dbReference type="PROSITE" id="PS51186">
    <property type="entry name" value="GNAT"/>
    <property type="match status" value="1"/>
</dbReference>
<accession>A0A6C0FZL6</accession>
<dbReference type="EMBL" id="CP048209">
    <property type="protein sequence ID" value="QHT60921.1"/>
    <property type="molecule type" value="Genomic_DNA"/>
</dbReference>
<dbReference type="SUPFAM" id="SSF55729">
    <property type="entry name" value="Acyl-CoA N-acyltransferases (Nat)"/>
    <property type="match status" value="1"/>
</dbReference>
<dbReference type="Pfam" id="PF13302">
    <property type="entry name" value="Acetyltransf_3"/>
    <property type="match status" value="1"/>
</dbReference>
<dbReference type="Proteomes" id="UP000476064">
    <property type="component" value="Chromosome"/>
</dbReference>
<reference evidence="2 3" key="1">
    <citation type="submission" date="2020-01" db="EMBL/GenBank/DDBJ databases">
        <title>Paenibacillus sp. nov., isolated from tomato rhizosphere.</title>
        <authorList>
            <person name="Weon H.-Y."/>
            <person name="Lee S.A."/>
        </authorList>
    </citation>
    <scope>NUCLEOTIDE SEQUENCE [LARGE SCALE GENOMIC DNA]</scope>
    <source>
        <strain evidence="2 3">12200R-189</strain>
    </source>
</reference>
<name>A0A6C0FZL6_9BACL</name>
<feature type="domain" description="N-acetyltransferase" evidence="1">
    <location>
        <begin position="13"/>
        <end position="175"/>
    </location>
</feature>
<protein>
    <submittedName>
        <fullName evidence="2">GNAT family N-acetyltransferase</fullName>
    </submittedName>
</protein>
<dbReference type="KEGG" id="plyc:GXP70_13840"/>
<keyword evidence="3" id="KW-1185">Reference proteome</keyword>
<dbReference type="InterPro" id="IPR016181">
    <property type="entry name" value="Acyl_CoA_acyltransferase"/>
</dbReference>
<organism evidence="2 3">
    <name type="scientific">Paenibacillus lycopersici</name>
    <dbReference type="NCBI Taxonomy" id="2704462"/>
    <lineage>
        <taxon>Bacteria</taxon>
        <taxon>Bacillati</taxon>
        <taxon>Bacillota</taxon>
        <taxon>Bacilli</taxon>
        <taxon>Bacillales</taxon>
        <taxon>Paenibacillaceae</taxon>
        <taxon>Paenibacillus</taxon>
    </lineage>
</organism>
<keyword evidence="2" id="KW-0808">Transferase</keyword>
<dbReference type="AlphaFoldDB" id="A0A6C0FZL6"/>
<evidence type="ECO:0000313" key="3">
    <source>
        <dbReference type="Proteomes" id="UP000476064"/>
    </source>
</evidence>
<dbReference type="GO" id="GO:0016747">
    <property type="term" value="F:acyltransferase activity, transferring groups other than amino-acyl groups"/>
    <property type="evidence" value="ECO:0007669"/>
    <property type="project" value="InterPro"/>
</dbReference>
<sequence length="186" mass="21419">MRNESPVLAGRRITLRPPIEQDVLDYLACGTNAELTRMYGGDTRQLKALTLETATAYIDRIRSQPLNWCIEWEGRCIGEARLTVEAEDRKARYAVGIFDPGCWSKGIGTEATTMVLRYAFARLRLHRVDLKVLEYNRRAIRCYEKCGFVIEGKEREGAFIEDRFETDIIMSILEQEYRAMAANPEE</sequence>
<evidence type="ECO:0000313" key="2">
    <source>
        <dbReference type="EMBL" id="QHT60921.1"/>
    </source>
</evidence>
<evidence type="ECO:0000259" key="1">
    <source>
        <dbReference type="PROSITE" id="PS51186"/>
    </source>
</evidence>
<dbReference type="Gene3D" id="3.40.630.30">
    <property type="match status" value="1"/>
</dbReference>
<gene>
    <name evidence="2" type="ORF">GXP70_13840</name>
</gene>
<dbReference type="PANTHER" id="PTHR43415:SF3">
    <property type="entry name" value="GNAT-FAMILY ACETYLTRANSFERASE"/>
    <property type="match status" value="1"/>
</dbReference>
<dbReference type="PANTHER" id="PTHR43415">
    <property type="entry name" value="SPERMIDINE N(1)-ACETYLTRANSFERASE"/>
    <property type="match status" value="1"/>
</dbReference>
<proteinExistence type="predicted"/>
<dbReference type="InterPro" id="IPR000182">
    <property type="entry name" value="GNAT_dom"/>
</dbReference>